<evidence type="ECO:0000313" key="4">
    <source>
        <dbReference type="Proteomes" id="UP000829504"/>
    </source>
</evidence>
<protein>
    <submittedName>
        <fullName evidence="1">Uncharacterized protein</fullName>
    </submittedName>
</protein>
<dbReference type="Proteomes" id="UP000829504">
    <property type="component" value="Chromosome"/>
</dbReference>
<dbReference type="RefSeq" id="WP_039407594.1">
    <property type="nucleotide sequence ID" value="NZ_CP094242.1"/>
</dbReference>
<reference evidence="1 3" key="1">
    <citation type="submission" date="2014-12" db="EMBL/GenBank/DDBJ databases">
        <title>Genome sequence of Morococcus cerebrosus.</title>
        <authorList>
            <person name="Shin S.-K."/>
            <person name="Yi H."/>
        </authorList>
    </citation>
    <scope>NUCLEOTIDE SEQUENCE [LARGE SCALE GENOMIC DNA]</scope>
    <source>
        <strain evidence="1 3">CIP 81.93</strain>
    </source>
</reference>
<reference evidence="2 4" key="2">
    <citation type="submission" date="2022-03" db="EMBL/GenBank/DDBJ databases">
        <title>Genome sequencing of Morococcus cerebrosus.</title>
        <authorList>
            <person name="Baek M.-G."/>
            <person name="Yi H."/>
        </authorList>
    </citation>
    <scope>NUCLEOTIDE SEQUENCE [LARGE SCALE GENOMIC DNA]</scope>
    <source>
        <strain evidence="2 4">CIP 81.93</strain>
    </source>
</reference>
<evidence type="ECO:0000313" key="3">
    <source>
        <dbReference type="Proteomes" id="UP000031390"/>
    </source>
</evidence>
<gene>
    <name evidence="1" type="ORF">MCC93_13810</name>
    <name evidence="2" type="ORF">MON37_03325</name>
</gene>
<dbReference type="EMBL" id="CP094242">
    <property type="protein sequence ID" value="UNV87979.1"/>
    <property type="molecule type" value="Genomic_DNA"/>
</dbReference>
<name>A0A0C1E5W3_9NEIS</name>
<dbReference type="AlphaFoldDB" id="A0A0C1E5W3"/>
<accession>A0A0C1E5W3</accession>
<evidence type="ECO:0000313" key="2">
    <source>
        <dbReference type="EMBL" id="UNV87979.1"/>
    </source>
</evidence>
<keyword evidence="4" id="KW-1185">Reference proteome</keyword>
<evidence type="ECO:0000313" key="1">
    <source>
        <dbReference type="EMBL" id="KIC07449.1"/>
    </source>
</evidence>
<organism evidence="1 3">
    <name type="scientific">Morococcus cerebrosus</name>
    <dbReference type="NCBI Taxonomy" id="1056807"/>
    <lineage>
        <taxon>Bacteria</taxon>
        <taxon>Pseudomonadati</taxon>
        <taxon>Pseudomonadota</taxon>
        <taxon>Betaproteobacteria</taxon>
        <taxon>Neisseriales</taxon>
        <taxon>Neisseriaceae</taxon>
        <taxon>Morococcus</taxon>
    </lineage>
</organism>
<dbReference type="Proteomes" id="UP000031390">
    <property type="component" value="Unassembled WGS sequence"/>
</dbReference>
<dbReference type="EMBL" id="JUFZ01000054">
    <property type="protein sequence ID" value="KIC07449.1"/>
    <property type="molecule type" value="Genomic_DNA"/>
</dbReference>
<proteinExistence type="predicted"/>
<dbReference type="PATRIC" id="fig|1056807.3.peg.1329"/>
<sequence>MKIRNLYTVIPAQAGIQTLILMFKDWYGFKTLDSRLRGNDGVGIAILICFGRQVSDDLLSYGLTADYRIVG</sequence>